<reference evidence="2 3" key="1">
    <citation type="submission" date="2014-04" db="EMBL/GenBank/DDBJ databases">
        <title>A comprehensive comparison of genomes of Erythrobacter spp. strains.</title>
        <authorList>
            <person name="Zheng Q."/>
        </authorList>
    </citation>
    <scope>NUCLEOTIDE SEQUENCE [LARGE SCALE GENOMIC DNA]</scope>
    <source>
        <strain evidence="2 3">DSM 6997</strain>
    </source>
</reference>
<dbReference type="InterPro" id="IPR010642">
    <property type="entry name" value="Invasion_prot_B"/>
</dbReference>
<proteinExistence type="predicted"/>
<dbReference type="Proteomes" id="UP000027647">
    <property type="component" value="Unassembled WGS sequence"/>
</dbReference>
<evidence type="ECO:0000313" key="3">
    <source>
        <dbReference type="Proteomes" id="UP000027647"/>
    </source>
</evidence>
<evidence type="ECO:0000313" key="2">
    <source>
        <dbReference type="EMBL" id="KEO91746.1"/>
    </source>
</evidence>
<keyword evidence="3" id="KW-1185">Reference proteome</keyword>
<dbReference type="STRING" id="1044.EH31_03490"/>
<protein>
    <submittedName>
        <fullName evidence="2">Uncharacterized protein</fullName>
    </submittedName>
</protein>
<dbReference type="OrthoDB" id="7426653at2"/>
<feature type="signal peptide" evidence="1">
    <location>
        <begin position="1"/>
        <end position="23"/>
    </location>
</feature>
<dbReference type="RefSeq" id="WP_034958079.1">
    <property type="nucleotide sequence ID" value="NZ_JMIW01000001.1"/>
</dbReference>
<dbReference type="eggNOG" id="COG5342">
    <property type="taxonomic scope" value="Bacteria"/>
</dbReference>
<name>A0A074MAB2_ERYLO</name>
<dbReference type="EMBL" id="JMIW01000001">
    <property type="protein sequence ID" value="KEO91746.1"/>
    <property type="molecule type" value="Genomic_DNA"/>
</dbReference>
<accession>A0A074MAB2</accession>
<evidence type="ECO:0000256" key="1">
    <source>
        <dbReference type="SAM" id="SignalP"/>
    </source>
</evidence>
<comment type="caution">
    <text evidence="2">The sequence shown here is derived from an EMBL/GenBank/DDBJ whole genome shotgun (WGS) entry which is preliminary data.</text>
</comment>
<organism evidence="2 3">
    <name type="scientific">Erythrobacter longus</name>
    <dbReference type="NCBI Taxonomy" id="1044"/>
    <lineage>
        <taxon>Bacteria</taxon>
        <taxon>Pseudomonadati</taxon>
        <taxon>Pseudomonadota</taxon>
        <taxon>Alphaproteobacteria</taxon>
        <taxon>Sphingomonadales</taxon>
        <taxon>Erythrobacteraceae</taxon>
        <taxon>Erythrobacter/Porphyrobacter group</taxon>
        <taxon>Erythrobacter</taxon>
    </lineage>
</organism>
<gene>
    <name evidence="2" type="ORF">EH31_03490</name>
</gene>
<keyword evidence="1" id="KW-0732">Signal</keyword>
<sequence>MIKAAPTLTALIAVCAFVVPAQARDSLGVYSNWAAFRDDSPSRCYAIAKPRSGSPGPYASVATWPDKGLRGQVYFRLSRDAGEDTGATLTIGDRKFELVTQGRNAWATNASVDAGVIAAMRSATRMTVTARRANGARFSDRYSLAGAATAMDASVVGCANNRSRG</sequence>
<dbReference type="Pfam" id="PF06776">
    <property type="entry name" value="IalB"/>
    <property type="match status" value="1"/>
</dbReference>
<feature type="chain" id="PRO_5001698635" evidence="1">
    <location>
        <begin position="24"/>
        <end position="165"/>
    </location>
</feature>
<dbReference type="Gene3D" id="2.60.40.1880">
    <property type="entry name" value="Invasion associated locus B (IalB) protein"/>
    <property type="match status" value="1"/>
</dbReference>
<dbReference type="AlphaFoldDB" id="A0A074MAB2"/>
<dbReference type="InterPro" id="IPR038696">
    <property type="entry name" value="IalB_sf"/>
</dbReference>